<keyword evidence="2" id="KW-0812">Transmembrane</keyword>
<dbReference type="AlphaFoldDB" id="A0A3N4INH0"/>
<keyword evidence="5" id="KW-1185">Reference proteome</keyword>
<feature type="region of interest" description="Disordered" evidence="1">
    <location>
        <begin position="82"/>
        <end position="110"/>
    </location>
</feature>
<organism evidence="4 5">
    <name type="scientific">Ascobolus immersus RN42</name>
    <dbReference type="NCBI Taxonomy" id="1160509"/>
    <lineage>
        <taxon>Eukaryota</taxon>
        <taxon>Fungi</taxon>
        <taxon>Dikarya</taxon>
        <taxon>Ascomycota</taxon>
        <taxon>Pezizomycotina</taxon>
        <taxon>Pezizomycetes</taxon>
        <taxon>Pezizales</taxon>
        <taxon>Ascobolaceae</taxon>
        <taxon>Ascobolus</taxon>
    </lineage>
</organism>
<name>A0A3N4INH0_ASCIM</name>
<evidence type="ECO:0000313" key="4">
    <source>
        <dbReference type="EMBL" id="RPA85690.1"/>
    </source>
</evidence>
<feature type="compositionally biased region" description="Low complexity" evidence="1">
    <location>
        <begin position="162"/>
        <end position="178"/>
    </location>
</feature>
<evidence type="ECO:0000256" key="3">
    <source>
        <dbReference type="SAM" id="SignalP"/>
    </source>
</evidence>
<feature type="region of interest" description="Disordered" evidence="1">
    <location>
        <begin position="137"/>
        <end position="178"/>
    </location>
</feature>
<dbReference type="Proteomes" id="UP000275078">
    <property type="component" value="Unassembled WGS sequence"/>
</dbReference>
<sequence>MSLPSNLIFLVLLGVASPLYAQKINDAPNITNQKPENKVKSTIIPGWEDSAAIAFLVLLAVIIVTVPLVIILIRIRRKNRKARRLTSRGAPGTAGNASQEEHDYEMGLRDSQTDTVVTTKGKENWTLQEIEVYMRGGDPNKLDSFPPTQASSAYRPSTSTSVQPQQQQQQQQPVAAQSIADAAQAKPVGISRATSVKVTKVKAITVVKAGRGGDGSTLGGASVASSPRRPEAVLMRSE</sequence>
<protein>
    <submittedName>
        <fullName evidence="4">Uncharacterized protein</fullName>
    </submittedName>
</protein>
<proteinExistence type="predicted"/>
<evidence type="ECO:0000256" key="2">
    <source>
        <dbReference type="SAM" id="Phobius"/>
    </source>
</evidence>
<accession>A0A3N4INH0</accession>
<evidence type="ECO:0000256" key="1">
    <source>
        <dbReference type="SAM" id="MobiDB-lite"/>
    </source>
</evidence>
<feature type="region of interest" description="Disordered" evidence="1">
    <location>
        <begin position="208"/>
        <end position="238"/>
    </location>
</feature>
<reference evidence="4 5" key="1">
    <citation type="journal article" date="2018" name="Nat. Ecol. Evol.">
        <title>Pezizomycetes genomes reveal the molecular basis of ectomycorrhizal truffle lifestyle.</title>
        <authorList>
            <person name="Murat C."/>
            <person name="Payen T."/>
            <person name="Noel B."/>
            <person name="Kuo A."/>
            <person name="Morin E."/>
            <person name="Chen J."/>
            <person name="Kohler A."/>
            <person name="Krizsan K."/>
            <person name="Balestrini R."/>
            <person name="Da Silva C."/>
            <person name="Montanini B."/>
            <person name="Hainaut M."/>
            <person name="Levati E."/>
            <person name="Barry K.W."/>
            <person name="Belfiori B."/>
            <person name="Cichocki N."/>
            <person name="Clum A."/>
            <person name="Dockter R.B."/>
            <person name="Fauchery L."/>
            <person name="Guy J."/>
            <person name="Iotti M."/>
            <person name="Le Tacon F."/>
            <person name="Lindquist E.A."/>
            <person name="Lipzen A."/>
            <person name="Malagnac F."/>
            <person name="Mello A."/>
            <person name="Molinier V."/>
            <person name="Miyauchi S."/>
            <person name="Poulain J."/>
            <person name="Riccioni C."/>
            <person name="Rubini A."/>
            <person name="Sitrit Y."/>
            <person name="Splivallo R."/>
            <person name="Traeger S."/>
            <person name="Wang M."/>
            <person name="Zifcakova L."/>
            <person name="Wipf D."/>
            <person name="Zambonelli A."/>
            <person name="Paolocci F."/>
            <person name="Nowrousian M."/>
            <person name="Ottonello S."/>
            <person name="Baldrian P."/>
            <person name="Spatafora J.W."/>
            <person name="Henrissat B."/>
            <person name="Nagy L.G."/>
            <person name="Aury J.M."/>
            <person name="Wincker P."/>
            <person name="Grigoriev I.V."/>
            <person name="Bonfante P."/>
            <person name="Martin F.M."/>
        </authorList>
    </citation>
    <scope>NUCLEOTIDE SEQUENCE [LARGE SCALE GENOMIC DNA]</scope>
    <source>
        <strain evidence="4 5">RN42</strain>
    </source>
</reference>
<keyword evidence="3" id="KW-0732">Signal</keyword>
<feature type="transmembrane region" description="Helical" evidence="2">
    <location>
        <begin position="51"/>
        <end position="75"/>
    </location>
</feature>
<evidence type="ECO:0000313" key="5">
    <source>
        <dbReference type="Proteomes" id="UP000275078"/>
    </source>
</evidence>
<gene>
    <name evidence="4" type="ORF">BJ508DRAFT_166530</name>
</gene>
<keyword evidence="2" id="KW-0472">Membrane</keyword>
<dbReference type="EMBL" id="ML119652">
    <property type="protein sequence ID" value="RPA85690.1"/>
    <property type="molecule type" value="Genomic_DNA"/>
</dbReference>
<keyword evidence="2" id="KW-1133">Transmembrane helix</keyword>
<feature type="compositionally biased region" description="Polar residues" evidence="1">
    <location>
        <begin position="146"/>
        <end position="161"/>
    </location>
</feature>
<feature type="compositionally biased region" description="Basic and acidic residues" evidence="1">
    <location>
        <begin position="99"/>
        <end position="110"/>
    </location>
</feature>
<feature type="chain" id="PRO_5018126960" evidence="3">
    <location>
        <begin position="22"/>
        <end position="238"/>
    </location>
</feature>
<feature type="signal peptide" evidence="3">
    <location>
        <begin position="1"/>
        <end position="21"/>
    </location>
</feature>